<proteinExistence type="predicted"/>
<evidence type="ECO:0000313" key="1">
    <source>
        <dbReference type="EMBL" id="CAG8477874.1"/>
    </source>
</evidence>
<dbReference type="EMBL" id="CAJVPI010000091">
    <property type="protein sequence ID" value="CAG8477874.1"/>
    <property type="molecule type" value="Genomic_DNA"/>
</dbReference>
<accession>A0A9N8WAM1</accession>
<comment type="caution">
    <text evidence="1">The sequence shown here is derived from an EMBL/GenBank/DDBJ whole genome shotgun (WGS) entry which is preliminary data.</text>
</comment>
<reference evidence="1" key="1">
    <citation type="submission" date="2021-06" db="EMBL/GenBank/DDBJ databases">
        <authorList>
            <person name="Kallberg Y."/>
            <person name="Tangrot J."/>
            <person name="Rosling A."/>
        </authorList>
    </citation>
    <scope>NUCLEOTIDE SEQUENCE</scope>
    <source>
        <strain evidence="1">BR232B</strain>
    </source>
</reference>
<sequence>MLERFYNLIRNIEEEEGDDESSSKSLSNIFTKDAEVALETAFNFLQLGDMEINYDEFKAFRERWNCIVLQSKNKLE</sequence>
<name>A0A9N8WAM1_9GLOM</name>
<organism evidence="1 2">
    <name type="scientific">Paraglomus brasilianum</name>
    <dbReference type="NCBI Taxonomy" id="144538"/>
    <lineage>
        <taxon>Eukaryota</taxon>
        <taxon>Fungi</taxon>
        <taxon>Fungi incertae sedis</taxon>
        <taxon>Mucoromycota</taxon>
        <taxon>Glomeromycotina</taxon>
        <taxon>Glomeromycetes</taxon>
        <taxon>Paraglomerales</taxon>
        <taxon>Paraglomeraceae</taxon>
        <taxon>Paraglomus</taxon>
    </lineage>
</organism>
<keyword evidence="2" id="KW-1185">Reference proteome</keyword>
<gene>
    <name evidence="1" type="ORF">PBRASI_LOCUS1416</name>
</gene>
<dbReference type="AlphaFoldDB" id="A0A9N8WAM1"/>
<dbReference type="Proteomes" id="UP000789739">
    <property type="component" value="Unassembled WGS sequence"/>
</dbReference>
<protein>
    <submittedName>
        <fullName evidence="1">4727_t:CDS:1</fullName>
    </submittedName>
</protein>
<evidence type="ECO:0000313" key="2">
    <source>
        <dbReference type="Proteomes" id="UP000789739"/>
    </source>
</evidence>